<comment type="caution">
    <text evidence="4">The sequence shown here is derived from an EMBL/GenBank/DDBJ whole genome shotgun (WGS) entry which is preliminary data.</text>
</comment>
<name>B1C668_9FIRM</name>
<keyword evidence="1" id="KW-0175">Coiled coil</keyword>
<dbReference type="InterPro" id="IPR035168">
    <property type="entry name" value="DUF5317"/>
</dbReference>
<sequence>MFLLEIAIISIIVGLIRKGSIKNFFIGGLRGWYIFLVAIVLFMSQKVLALAGVTALNDYAFWITIAAYILLFVGLFLNLEGIWAYGLLIGALMNFVIIVLNGGLMPVSETALATAGLGNAVGAYMTKFGSTMAVATDSTIFLWKYLGAIIPLPLPSILGEVLTPGTIVMGIASFGFIQSIMTTQYMDEDEYERYMSELSSEDKKDIPLLDDALEAKKEAKGKDDISDDDLDYTANISDETKELLEPSNDDHTFDDLKDDALQNTNEDLGDDFFADFELDDLNEQDMNEEAEEAINEEELSELEEEGSKLEDEDLLKELEDEFNENEEELFNEDESLDELMDDAFSEDEFESEDEDESFDSLLDDAFGEEAEEIPQTEEAEPMEDIADSDDNLFGDIAPIAGAAGLAAAGLAMADNKNNEKEPDLEELLNEALGDDEDDEDINELLNELRNLSNEDDDVKSIMDTDNTEELTLDEDDNEDSGIDYDFFKDEEENISEVETVQAEDYDKIEAYKEEDTSNIITKEDEDLLDNEPSISSSENIKDAKEMLRRVGTPKVKASDPVNPMPDVDVDSPFIIADGRIVENPYYKFKKGTSSRREEALSSPQIDDNGIYVMSGGGLAKVKGDKVEPQIPKDTPRKTPVRKSNIPNLTSTPSFIDKAKEEIVEDKQEFEQFRPEPQATFTRREEPQKETSRRDMYSQSVINTPSQREPSMTIVNDSSTGRTISTNRDSYNYPKEQVLRTTREPVLDESGREVPNPYEKVEMKIGDVEIKFWKKDNQ</sequence>
<feature type="region of interest" description="Disordered" evidence="2">
    <location>
        <begin position="591"/>
        <end position="754"/>
    </location>
</feature>
<proteinExistence type="predicted"/>
<dbReference type="GeneID" id="98001410"/>
<reference evidence="4" key="2">
    <citation type="submission" date="2013-08" db="EMBL/GenBank/DDBJ databases">
        <title>Draft genome sequence of Anaerofustis stercorihominis (DSM 17244).</title>
        <authorList>
            <person name="Sudarsanam P."/>
            <person name="Ley R."/>
            <person name="Guruge J."/>
            <person name="Turnbaugh P.J."/>
            <person name="Mahowald M."/>
            <person name="Liep D."/>
            <person name="Gordon J."/>
        </authorList>
    </citation>
    <scope>NUCLEOTIDE SEQUENCE</scope>
    <source>
        <strain evidence="4">DSM 17244</strain>
    </source>
</reference>
<dbReference type="Pfam" id="PF17248">
    <property type="entry name" value="DUF5317"/>
    <property type="match status" value="1"/>
</dbReference>
<feature type="compositionally biased region" description="Acidic residues" evidence="2">
    <location>
        <begin position="372"/>
        <end position="392"/>
    </location>
</feature>
<keyword evidence="5" id="KW-1185">Reference proteome</keyword>
<dbReference type="STRING" id="445971.ANASTE_00208"/>
<feature type="compositionally biased region" description="Low complexity" evidence="2">
    <location>
        <begin position="559"/>
        <end position="570"/>
    </location>
</feature>
<gene>
    <name evidence="4" type="ORF">ANASTE_00208</name>
</gene>
<feature type="compositionally biased region" description="Basic and acidic residues" evidence="2">
    <location>
        <begin position="681"/>
        <end position="695"/>
    </location>
</feature>
<dbReference type="AlphaFoldDB" id="B1C668"/>
<feature type="region of interest" description="Disordered" evidence="2">
    <location>
        <begin position="243"/>
        <end position="267"/>
    </location>
</feature>
<feature type="compositionally biased region" description="Polar residues" evidence="2">
    <location>
        <begin position="644"/>
        <end position="653"/>
    </location>
</feature>
<feature type="transmembrane region" description="Helical" evidence="3">
    <location>
        <begin position="32"/>
        <end position="53"/>
    </location>
</feature>
<evidence type="ECO:0000256" key="3">
    <source>
        <dbReference type="SAM" id="Phobius"/>
    </source>
</evidence>
<keyword evidence="3" id="KW-0812">Transmembrane</keyword>
<feature type="compositionally biased region" description="Polar residues" evidence="2">
    <location>
        <begin position="696"/>
        <end position="729"/>
    </location>
</feature>
<dbReference type="eggNOG" id="ENOG5030EN7">
    <property type="taxonomic scope" value="Bacteria"/>
</dbReference>
<protein>
    <submittedName>
        <fullName evidence="4">Uncharacterized protein</fullName>
    </submittedName>
</protein>
<feature type="transmembrane region" description="Helical" evidence="3">
    <location>
        <begin position="84"/>
        <end position="104"/>
    </location>
</feature>
<organism evidence="4 5">
    <name type="scientific">Anaerofustis stercorihominis DSM 17244</name>
    <dbReference type="NCBI Taxonomy" id="445971"/>
    <lineage>
        <taxon>Bacteria</taxon>
        <taxon>Bacillati</taxon>
        <taxon>Bacillota</taxon>
        <taxon>Clostridia</taxon>
        <taxon>Eubacteriales</taxon>
        <taxon>Eubacteriaceae</taxon>
        <taxon>Anaerofustis</taxon>
    </lineage>
</organism>
<evidence type="ECO:0000256" key="1">
    <source>
        <dbReference type="SAM" id="Coils"/>
    </source>
</evidence>
<feature type="coiled-coil region" evidence="1">
    <location>
        <begin position="434"/>
        <end position="461"/>
    </location>
</feature>
<reference evidence="4" key="1">
    <citation type="submission" date="2008-01" db="EMBL/GenBank/DDBJ databases">
        <authorList>
            <person name="Fulton L."/>
            <person name="Clifton S."/>
            <person name="Fulton B."/>
            <person name="Xu J."/>
            <person name="Minx P."/>
            <person name="Pepin K.H."/>
            <person name="Johnson M."/>
            <person name="Thiruvilangam P."/>
            <person name="Bhonagiri V."/>
            <person name="Nash W.E."/>
            <person name="Mardis E.R."/>
            <person name="Wilson R.K."/>
        </authorList>
    </citation>
    <scope>NUCLEOTIDE SEQUENCE [LARGE SCALE GENOMIC DNA]</scope>
    <source>
        <strain evidence="4">DSM 17244</strain>
    </source>
</reference>
<evidence type="ECO:0000313" key="4">
    <source>
        <dbReference type="EMBL" id="EDS73353.1"/>
    </source>
</evidence>
<dbReference type="Proteomes" id="UP000005178">
    <property type="component" value="Unassembled WGS sequence"/>
</dbReference>
<feature type="compositionally biased region" description="Basic and acidic residues" evidence="2">
    <location>
        <begin position="656"/>
        <end position="673"/>
    </location>
</feature>
<keyword evidence="3" id="KW-0472">Membrane</keyword>
<evidence type="ECO:0000313" key="5">
    <source>
        <dbReference type="Proteomes" id="UP000005178"/>
    </source>
</evidence>
<feature type="compositionally biased region" description="Basic and acidic residues" evidence="2">
    <location>
        <begin position="539"/>
        <end position="548"/>
    </location>
</feature>
<feature type="compositionally biased region" description="Basic and acidic residues" evidence="2">
    <location>
        <begin position="736"/>
        <end position="751"/>
    </location>
</feature>
<feature type="region of interest" description="Disordered" evidence="2">
    <location>
        <begin position="320"/>
        <end position="358"/>
    </location>
</feature>
<feature type="region of interest" description="Disordered" evidence="2">
    <location>
        <begin position="529"/>
        <end position="570"/>
    </location>
</feature>
<keyword evidence="3" id="KW-1133">Transmembrane helix</keyword>
<feature type="transmembrane region" description="Helical" evidence="3">
    <location>
        <begin position="59"/>
        <end position="77"/>
    </location>
</feature>
<feature type="region of interest" description="Disordered" evidence="2">
    <location>
        <begin position="372"/>
        <end position="393"/>
    </location>
</feature>
<dbReference type="EMBL" id="ABIL02000004">
    <property type="protein sequence ID" value="EDS73353.1"/>
    <property type="molecule type" value="Genomic_DNA"/>
</dbReference>
<evidence type="ECO:0000256" key="2">
    <source>
        <dbReference type="SAM" id="MobiDB-lite"/>
    </source>
</evidence>
<dbReference type="OrthoDB" id="37447at2"/>
<accession>B1C668</accession>
<dbReference type="RefSeq" id="WP_007049662.1">
    <property type="nucleotide sequence ID" value="NZ_DS560018.1"/>
</dbReference>
<dbReference type="HOGENOM" id="CLU_360062_0_0_9"/>
<feature type="compositionally biased region" description="Basic and acidic residues" evidence="2">
    <location>
        <begin position="243"/>
        <end position="260"/>
    </location>
</feature>